<keyword evidence="4" id="KW-1185">Reference proteome</keyword>
<dbReference type="Proteomes" id="UP001059859">
    <property type="component" value="Chromosome"/>
</dbReference>
<feature type="transmembrane region" description="Helical" evidence="2">
    <location>
        <begin position="56"/>
        <end position="78"/>
    </location>
</feature>
<feature type="region of interest" description="Disordered" evidence="1">
    <location>
        <begin position="1"/>
        <end position="46"/>
    </location>
</feature>
<dbReference type="RefSeq" id="WP_260652884.1">
    <property type="nucleotide sequence ID" value="NZ_CP104275.1"/>
</dbReference>
<keyword evidence="2" id="KW-1133">Transmembrane helix</keyword>
<proteinExistence type="predicted"/>
<dbReference type="EMBL" id="CP104275">
    <property type="protein sequence ID" value="UWX97707.1"/>
    <property type="molecule type" value="Genomic_DNA"/>
</dbReference>
<name>A0ABY5YRI5_9MICC</name>
<evidence type="ECO:0000256" key="2">
    <source>
        <dbReference type="SAM" id="Phobius"/>
    </source>
</evidence>
<gene>
    <name evidence="3" type="ORF">N2K95_03210</name>
</gene>
<reference evidence="3" key="1">
    <citation type="submission" date="2022-09" db="EMBL/GenBank/DDBJ databases">
        <title>Novel species in genus Arthrobacter.</title>
        <authorList>
            <person name="Liu Y."/>
        </authorList>
    </citation>
    <scope>NUCLEOTIDE SEQUENCE</scope>
    <source>
        <strain evidence="3">Zg-Y815</strain>
    </source>
</reference>
<sequence length="144" mass="15172">MEYQYPYNGDEPTPSSSPPPPAASPESTVDPAGNGTNGAAGGTGDLPPLGALGTTLMVVGNILYLLTAVPAYAIFVLATQLLEESQLDPLTFWASVGWLISFAASWGAFVWLYRDGAARRGAVVFLGIFFFWCGTSLLSLFAFA</sequence>
<keyword evidence="2" id="KW-0472">Membrane</keyword>
<evidence type="ECO:0000313" key="3">
    <source>
        <dbReference type="EMBL" id="UWX97707.1"/>
    </source>
</evidence>
<keyword evidence="2" id="KW-0812">Transmembrane</keyword>
<organism evidence="3 4">
    <name type="scientific">Arthrobacter zhaoxinii</name>
    <dbReference type="NCBI Taxonomy" id="2964616"/>
    <lineage>
        <taxon>Bacteria</taxon>
        <taxon>Bacillati</taxon>
        <taxon>Actinomycetota</taxon>
        <taxon>Actinomycetes</taxon>
        <taxon>Micrococcales</taxon>
        <taxon>Micrococcaceae</taxon>
        <taxon>Arthrobacter</taxon>
    </lineage>
</organism>
<feature type="transmembrane region" description="Helical" evidence="2">
    <location>
        <begin position="122"/>
        <end position="143"/>
    </location>
</feature>
<protein>
    <submittedName>
        <fullName evidence="3">Uncharacterized protein</fullName>
    </submittedName>
</protein>
<feature type="transmembrane region" description="Helical" evidence="2">
    <location>
        <begin position="90"/>
        <end position="113"/>
    </location>
</feature>
<evidence type="ECO:0000256" key="1">
    <source>
        <dbReference type="SAM" id="MobiDB-lite"/>
    </source>
</evidence>
<feature type="compositionally biased region" description="Low complexity" evidence="1">
    <location>
        <begin position="24"/>
        <end position="34"/>
    </location>
</feature>
<feature type="compositionally biased region" description="Gly residues" evidence="1">
    <location>
        <begin position="35"/>
        <end position="44"/>
    </location>
</feature>
<accession>A0ABY5YRI5</accession>
<evidence type="ECO:0000313" key="4">
    <source>
        <dbReference type="Proteomes" id="UP001059859"/>
    </source>
</evidence>